<feature type="region of interest" description="Disordered" evidence="1">
    <location>
        <begin position="251"/>
        <end position="278"/>
    </location>
</feature>
<feature type="compositionally biased region" description="Low complexity" evidence="1">
    <location>
        <begin position="258"/>
        <end position="272"/>
    </location>
</feature>
<dbReference type="EMBL" id="JAERRC010000020">
    <property type="protein sequence ID" value="MBL0705521.1"/>
    <property type="molecule type" value="Genomic_DNA"/>
</dbReference>
<proteinExistence type="predicted"/>
<dbReference type="InterPro" id="IPR000073">
    <property type="entry name" value="AB_hydrolase_1"/>
</dbReference>
<reference evidence="3 4" key="1">
    <citation type="submission" date="2021-01" db="EMBL/GenBank/DDBJ databases">
        <title>Genome public.</title>
        <authorList>
            <person name="Liu C."/>
            <person name="Sun Q."/>
        </authorList>
    </citation>
    <scope>NUCLEOTIDE SEQUENCE [LARGE SCALE GENOMIC DNA]</scope>
    <source>
        <strain evidence="3 4">JC656</strain>
    </source>
</reference>
<dbReference type="InterPro" id="IPR012354">
    <property type="entry name" value="Esterase_lipase"/>
</dbReference>
<dbReference type="Pfam" id="PF12697">
    <property type="entry name" value="Abhydrolase_6"/>
    <property type="match status" value="1"/>
</dbReference>
<name>A0ABS1K5G4_9MICC</name>
<feature type="domain" description="AB hydrolase-1" evidence="2">
    <location>
        <begin position="21"/>
        <end position="229"/>
    </location>
</feature>
<dbReference type="Gene3D" id="3.40.50.1820">
    <property type="entry name" value="alpha/beta hydrolase"/>
    <property type="match status" value="1"/>
</dbReference>
<evidence type="ECO:0000313" key="3">
    <source>
        <dbReference type="EMBL" id="MBL0705521.1"/>
    </source>
</evidence>
<dbReference type="SUPFAM" id="SSF53474">
    <property type="entry name" value="alpha/beta-Hydrolases"/>
    <property type="match status" value="1"/>
</dbReference>
<protein>
    <submittedName>
        <fullName evidence="3">Alpha/beta fold hydrolase</fullName>
    </submittedName>
</protein>
<evidence type="ECO:0000256" key="1">
    <source>
        <dbReference type="SAM" id="MobiDB-lite"/>
    </source>
</evidence>
<dbReference type="GO" id="GO:0016787">
    <property type="term" value="F:hydrolase activity"/>
    <property type="evidence" value="ECO:0007669"/>
    <property type="project" value="UniProtKB-KW"/>
</dbReference>
<evidence type="ECO:0000313" key="4">
    <source>
        <dbReference type="Proteomes" id="UP000639051"/>
    </source>
</evidence>
<evidence type="ECO:0000259" key="2">
    <source>
        <dbReference type="Pfam" id="PF12697"/>
    </source>
</evidence>
<dbReference type="Proteomes" id="UP000639051">
    <property type="component" value="Unassembled WGS sequence"/>
</dbReference>
<accession>A0ABS1K5G4</accession>
<sequence>MDSPSTSRTTALDPSRIGVALSHGFTGELTAVAPWADALREAGFRVAAPLLPGHGTTVADLARTRWRDWYDAYEAAYLGLADECETVVAAGLSMGGALALRLAAHHPVAAVTVVNPALVIDDPRSYLSGGLRRVLKTTPGIRNDIKRPGQDEGGYDLVPVAAAHELKLLFRDTVSSLPRASAPLQAFRSTVDHVVTSARSLSAIVARYGGTDIRLVRLTDSYHVATLDNDAPTIFARSAAFIREVAGVSFSGDPRSEGGPVPAAGVPAAGTPDTREVQ</sequence>
<dbReference type="RefSeq" id="WP_189692240.1">
    <property type="nucleotide sequence ID" value="NZ_BNCM01000001.1"/>
</dbReference>
<gene>
    <name evidence="3" type="ORF">JJE72_08385</name>
</gene>
<dbReference type="InterPro" id="IPR029058">
    <property type="entry name" value="AB_hydrolase_fold"/>
</dbReference>
<dbReference type="PIRSF" id="PIRSF017388">
    <property type="entry name" value="Esterase_lipase"/>
    <property type="match status" value="1"/>
</dbReference>
<keyword evidence="3" id="KW-0378">Hydrolase</keyword>
<keyword evidence="4" id="KW-1185">Reference proteome</keyword>
<organism evidence="3 4">
    <name type="scientific">Sinomonas cellulolyticus</name>
    <dbReference type="NCBI Taxonomy" id="2801916"/>
    <lineage>
        <taxon>Bacteria</taxon>
        <taxon>Bacillati</taxon>
        <taxon>Actinomycetota</taxon>
        <taxon>Actinomycetes</taxon>
        <taxon>Micrococcales</taxon>
        <taxon>Micrococcaceae</taxon>
        <taxon>Sinomonas</taxon>
    </lineage>
</organism>
<comment type="caution">
    <text evidence="3">The sequence shown here is derived from an EMBL/GenBank/DDBJ whole genome shotgun (WGS) entry which is preliminary data.</text>
</comment>